<feature type="transmembrane region" description="Helical" evidence="1">
    <location>
        <begin position="45"/>
        <end position="68"/>
    </location>
</feature>
<dbReference type="RefSeq" id="WP_114337134.1">
    <property type="nucleotide sequence ID" value="NZ_QPID01000002.1"/>
</dbReference>
<feature type="transmembrane region" description="Helical" evidence="1">
    <location>
        <begin position="80"/>
        <end position="103"/>
    </location>
</feature>
<gene>
    <name evidence="2" type="ORF">DU002_04335</name>
</gene>
<reference evidence="2 3" key="1">
    <citation type="submission" date="2018-07" db="EMBL/GenBank/DDBJ databases">
        <title>Corallincola holothuriorum sp. nov., a new facultative anaerobe isolated from sea cucumber Apostichopus japonicus.</title>
        <authorList>
            <person name="Xia H."/>
        </authorList>
    </citation>
    <scope>NUCLEOTIDE SEQUENCE [LARGE SCALE GENOMIC DNA]</scope>
    <source>
        <strain evidence="2 3">C4</strain>
    </source>
</reference>
<keyword evidence="1" id="KW-0472">Membrane</keyword>
<evidence type="ECO:0000313" key="3">
    <source>
        <dbReference type="Proteomes" id="UP000252558"/>
    </source>
</evidence>
<comment type="caution">
    <text evidence="2">The sequence shown here is derived from an EMBL/GenBank/DDBJ whole genome shotgun (WGS) entry which is preliminary data.</text>
</comment>
<name>A0A368NPC0_9GAMM</name>
<accession>A0A368NPC0</accession>
<protein>
    <submittedName>
        <fullName evidence="2">Uncharacterized protein</fullName>
    </submittedName>
</protein>
<proteinExistence type="predicted"/>
<dbReference type="EMBL" id="QPID01000002">
    <property type="protein sequence ID" value="RCU51705.1"/>
    <property type="molecule type" value="Genomic_DNA"/>
</dbReference>
<dbReference type="Proteomes" id="UP000252558">
    <property type="component" value="Unassembled WGS sequence"/>
</dbReference>
<keyword evidence="1" id="KW-1133">Transmembrane helix</keyword>
<keyword evidence="3" id="KW-1185">Reference proteome</keyword>
<feature type="transmembrane region" description="Helical" evidence="1">
    <location>
        <begin position="12"/>
        <end position="33"/>
    </location>
</feature>
<sequence length="104" mass="11917">MSYVGRMWRGELPLAVTFFGFHLGGWATLFALGHLLSRTMPVAGYVWASFLLIPIWLAFFVWSLTGLWRAAEHVSKWPKMFARGWVMVVGLTLVQTLILPIFFK</sequence>
<evidence type="ECO:0000313" key="2">
    <source>
        <dbReference type="EMBL" id="RCU51705.1"/>
    </source>
</evidence>
<dbReference type="AlphaFoldDB" id="A0A368NPC0"/>
<dbReference type="OrthoDB" id="5935280at2"/>
<keyword evidence="1" id="KW-0812">Transmembrane</keyword>
<organism evidence="2 3">
    <name type="scientific">Corallincola holothuriorum</name>
    <dbReference type="NCBI Taxonomy" id="2282215"/>
    <lineage>
        <taxon>Bacteria</taxon>
        <taxon>Pseudomonadati</taxon>
        <taxon>Pseudomonadota</taxon>
        <taxon>Gammaproteobacteria</taxon>
        <taxon>Alteromonadales</taxon>
        <taxon>Psychromonadaceae</taxon>
        <taxon>Corallincola</taxon>
    </lineage>
</organism>
<evidence type="ECO:0000256" key="1">
    <source>
        <dbReference type="SAM" id="Phobius"/>
    </source>
</evidence>